<evidence type="ECO:0008006" key="15">
    <source>
        <dbReference type="Google" id="ProtNLM"/>
    </source>
</evidence>
<evidence type="ECO:0000313" key="13">
    <source>
        <dbReference type="EMBL" id="KAK9113454.1"/>
    </source>
</evidence>
<keyword evidence="6" id="KW-1000">Mitochondrion outer membrane</keyword>
<evidence type="ECO:0000256" key="9">
    <source>
        <dbReference type="ARBA" id="ARBA00023128"/>
    </source>
</evidence>
<dbReference type="PANTHER" id="PTHR32409:SF3">
    <property type="entry name" value="MITOCHONDRIAL IMPORT RECEPTOR SUBUNIT TOM20-1-RELATED"/>
    <property type="match status" value="1"/>
</dbReference>
<protein>
    <recommendedName>
        <fullName evidence="15">Mitochondrial import receptor subunit TOM20</fullName>
    </recommendedName>
</protein>
<feature type="transmembrane region" description="Helical" evidence="12">
    <location>
        <begin position="173"/>
        <end position="193"/>
    </location>
</feature>
<sequence length="204" mass="23105">MDFAPSDMERQMIFDKILQTAEMNYLKDPLDADNLTRWGGTLVELAQHQNPSNSTKMVEAGISKLEEALVIEPKKHDTLWCLGNAMISLAFVSPEYDVAMSYFEKASVYFQRAIDEDPGNELYHRSMEVVAKGPELYNELHRHGPIEQNIRGRSSNEGAKDSKKKKNKKTSDLTYDVFGWIFLAVGIITWIGMAKSQVPPPPPR</sequence>
<evidence type="ECO:0000256" key="7">
    <source>
        <dbReference type="ARBA" id="ARBA00022927"/>
    </source>
</evidence>
<evidence type="ECO:0000256" key="4">
    <source>
        <dbReference type="ARBA" id="ARBA00022448"/>
    </source>
</evidence>
<dbReference type="EMBL" id="JBBNAF010000009">
    <property type="protein sequence ID" value="KAK9113454.1"/>
    <property type="molecule type" value="Genomic_DNA"/>
</dbReference>
<keyword evidence="7" id="KW-0653">Protein transport</keyword>
<evidence type="ECO:0000256" key="6">
    <source>
        <dbReference type="ARBA" id="ARBA00022787"/>
    </source>
</evidence>
<evidence type="ECO:0000256" key="10">
    <source>
        <dbReference type="ARBA" id="ARBA00023136"/>
    </source>
</evidence>
<dbReference type="Proteomes" id="UP001420932">
    <property type="component" value="Unassembled WGS sequence"/>
</dbReference>
<evidence type="ECO:0000256" key="12">
    <source>
        <dbReference type="SAM" id="Phobius"/>
    </source>
</evidence>
<evidence type="ECO:0000256" key="8">
    <source>
        <dbReference type="ARBA" id="ARBA00022989"/>
    </source>
</evidence>
<dbReference type="GO" id="GO:0015031">
    <property type="term" value="P:protein transport"/>
    <property type="evidence" value="ECO:0007669"/>
    <property type="project" value="UniProtKB-KW"/>
</dbReference>
<dbReference type="PANTHER" id="PTHR32409">
    <property type="entry name" value="MITOCHONDRIAL IMPORT RECEPTOR SUBUNIT TOM20-1-RELATED"/>
    <property type="match status" value="1"/>
</dbReference>
<dbReference type="GO" id="GO:0045040">
    <property type="term" value="P:protein insertion into mitochondrial outer membrane"/>
    <property type="evidence" value="ECO:0007669"/>
    <property type="project" value="InterPro"/>
</dbReference>
<name>A0AAP0NPG9_9MAGN</name>
<dbReference type="InterPro" id="IPR010547">
    <property type="entry name" value="TOM20_imprt_rcpt"/>
</dbReference>
<keyword evidence="4" id="KW-0813">Transport</keyword>
<comment type="similarity">
    <text evidence="3">Belongs to the Tom20 family.</text>
</comment>
<proteinExistence type="inferred from homology"/>
<dbReference type="Gene3D" id="1.25.40.10">
    <property type="entry name" value="Tetratricopeptide repeat domain"/>
    <property type="match status" value="1"/>
</dbReference>
<comment type="caution">
    <text evidence="13">The sequence shown here is derived from an EMBL/GenBank/DDBJ whole genome shotgun (WGS) entry which is preliminary data.</text>
</comment>
<comment type="function">
    <text evidence="1">Central component of the receptor complex responsible for the recognition and translocation of cytosolically synthesized mitochondrial preproteins. Together with TOM22 functions as the transit peptide receptor at the surface of the mitochondrion outer membrane and facilitates the movement of preproteins into the translocation pore.</text>
</comment>
<dbReference type="AlphaFoldDB" id="A0AAP0NPG9"/>
<dbReference type="GO" id="GO:0005742">
    <property type="term" value="C:mitochondrial outer membrane translocase complex"/>
    <property type="evidence" value="ECO:0007669"/>
    <property type="project" value="InterPro"/>
</dbReference>
<comment type="subcellular location">
    <subcellularLocation>
        <location evidence="2">Mitochondrion outer membrane</location>
        <topology evidence="2">Single-pass membrane protein</topology>
    </subcellularLocation>
</comment>
<evidence type="ECO:0000256" key="11">
    <source>
        <dbReference type="SAM" id="MobiDB-lite"/>
    </source>
</evidence>
<dbReference type="SUPFAM" id="SSF48452">
    <property type="entry name" value="TPR-like"/>
    <property type="match status" value="1"/>
</dbReference>
<evidence type="ECO:0000256" key="1">
    <source>
        <dbReference type="ARBA" id="ARBA00003450"/>
    </source>
</evidence>
<keyword evidence="8 12" id="KW-1133">Transmembrane helix</keyword>
<reference evidence="13 14" key="1">
    <citation type="submission" date="2024-01" db="EMBL/GenBank/DDBJ databases">
        <title>Genome assemblies of Stephania.</title>
        <authorList>
            <person name="Yang L."/>
        </authorList>
    </citation>
    <scope>NUCLEOTIDE SEQUENCE [LARGE SCALE GENOMIC DNA]</scope>
    <source>
        <strain evidence="13">YNDBR</strain>
        <tissue evidence="13">Leaf</tissue>
    </source>
</reference>
<keyword evidence="5 12" id="KW-0812">Transmembrane</keyword>
<feature type="region of interest" description="Disordered" evidence="11">
    <location>
        <begin position="143"/>
        <end position="166"/>
    </location>
</feature>
<evidence type="ECO:0000256" key="3">
    <source>
        <dbReference type="ARBA" id="ARBA00005792"/>
    </source>
</evidence>
<keyword evidence="10 12" id="KW-0472">Membrane</keyword>
<gene>
    <name evidence="13" type="ORF">Syun_020251</name>
</gene>
<dbReference type="InterPro" id="IPR011990">
    <property type="entry name" value="TPR-like_helical_dom_sf"/>
</dbReference>
<evidence type="ECO:0000313" key="14">
    <source>
        <dbReference type="Proteomes" id="UP001420932"/>
    </source>
</evidence>
<keyword evidence="14" id="KW-1185">Reference proteome</keyword>
<evidence type="ECO:0000256" key="2">
    <source>
        <dbReference type="ARBA" id="ARBA00004572"/>
    </source>
</evidence>
<keyword evidence="9" id="KW-0496">Mitochondrion</keyword>
<organism evidence="13 14">
    <name type="scientific">Stephania yunnanensis</name>
    <dbReference type="NCBI Taxonomy" id="152371"/>
    <lineage>
        <taxon>Eukaryota</taxon>
        <taxon>Viridiplantae</taxon>
        <taxon>Streptophyta</taxon>
        <taxon>Embryophyta</taxon>
        <taxon>Tracheophyta</taxon>
        <taxon>Spermatophyta</taxon>
        <taxon>Magnoliopsida</taxon>
        <taxon>Ranunculales</taxon>
        <taxon>Menispermaceae</taxon>
        <taxon>Menispermoideae</taxon>
        <taxon>Cissampelideae</taxon>
        <taxon>Stephania</taxon>
    </lineage>
</organism>
<accession>A0AAP0NPG9</accession>
<dbReference type="Pfam" id="PF06552">
    <property type="entry name" value="TOM20_plant"/>
    <property type="match status" value="1"/>
</dbReference>
<evidence type="ECO:0000256" key="5">
    <source>
        <dbReference type="ARBA" id="ARBA00022692"/>
    </source>
</evidence>